<organism evidence="5 6">
    <name type="scientific">Aerophobetes bacterium</name>
    <dbReference type="NCBI Taxonomy" id="2030807"/>
    <lineage>
        <taxon>Bacteria</taxon>
        <taxon>Candidatus Aerophobota</taxon>
    </lineage>
</organism>
<dbReference type="InterPro" id="IPR003507">
    <property type="entry name" value="S66_fam"/>
</dbReference>
<evidence type="ECO:0000256" key="2">
    <source>
        <dbReference type="ARBA" id="ARBA00022670"/>
    </source>
</evidence>
<gene>
    <name evidence="5" type="ORF">COB11_05565</name>
</gene>
<dbReference type="CDD" id="cd07025">
    <property type="entry name" value="Peptidase_S66"/>
    <property type="match status" value="1"/>
</dbReference>
<keyword evidence="3" id="KW-0720">Serine protease</keyword>
<dbReference type="PANTHER" id="PTHR30237">
    <property type="entry name" value="MURAMOYLTETRAPEPTIDE CARBOXYPEPTIDASE"/>
    <property type="match status" value="1"/>
</dbReference>
<evidence type="ECO:0000313" key="6">
    <source>
        <dbReference type="Proteomes" id="UP000217838"/>
    </source>
</evidence>
<dbReference type="Proteomes" id="UP000217838">
    <property type="component" value="Unassembled WGS sequence"/>
</dbReference>
<accession>A0A2A4YEL1</accession>
<feature type="non-terminal residue" evidence="5">
    <location>
        <position position="1"/>
    </location>
</feature>
<keyword evidence="3" id="KW-0378">Hydrolase</keyword>
<dbReference type="EMBL" id="NVUU01000065">
    <property type="protein sequence ID" value="PCI93322.1"/>
    <property type="molecule type" value="Genomic_DNA"/>
</dbReference>
<sequence>NHFFETLTGNNKEIPYLYPSETPYTTKVLRKRVAEAPIVGGNLALISSLMGTKWQLDTRGKILLLEDVNEPPYKVDRMLTQLRLSGMFDHIEGLILASFYRCESDKPSSLSLEQVFDDVFDRYEFPILCGFPSGHIKEMLTIPLGSFVRMDAEKVTPLKRMSHQLLEA</sequence>
<evidence type="ECO:0000313" key="5">
    <source>
        <dbReference type="EMBL" id="PCI93322.1"/>
    </source>
</evidence>
<dbReference type="InterPro" id="IPR040921">
    <property type="entry name" value="Peptidase_S66C"/>
</dbReference>
<dbReference type="GO" id="GO:0006508">
    <property type="term" value="P:proteolysis"/>
    <property type="evidence" value="ECO:0007669"/>
    <property type="project" value="UniProtKB-KW"/>
</dbReference>
<dbReference type="Pfam" id="PF17676">
    <property type="entry name" value="Peptidase_S66C"/>
    <property type="match status" value="1"/>
</dbReference>
<name>A0A2A4YEL1_UNCAE</name>
<dbReference type="GO" id="GO:0008236">
    <property type="term" value="F:serine-type peptidase activity"/>
    <property type="evidence" value="ECO:0007669"/>
    <property type="project" value="UniProtKB-KW"/>
</dbReference>
<dbReference type="PANTHER" id="PTHR30237:SF2">
    <property type="entry name" value="MUREIN TETRAPEPTIDE CARBOXYPEPTIDASE"/>
    <property type="match status" value="1"/>
</dbReference>
<dbReference type="GO" id="GO:0004180">
    <property type="term" value="F:carboxypeptidase activity"/>
    <property type="evidence" value="ECO:0007669"/>
    <property type="project" value="UniProtKB-KW"/>
</dbReference>
<evidence type="ECO:0000256" key="1">
    <source>
        <dbReference type="ARBA" id="ARBA00022645"/>
    </source>
</evidence>
<evidence type="ECO:0000256" key="3">
    <source>
        <dbReference type="ARBA" id="ARBA00022825"/>
    </source>
</evidence>
<dbReference type="SUPFAM" id="SSF141986">
    <property type="entry name" value="LD-carboxypeptidase A C-terminal domain-like"/>
    <property type="match status" value="1"/>
</dbReference>
<keyword evidence="2" id="KW-0645">Protease</keyword>
<feature type="domain" description="LD-carboxypeptidase C-terminal" evidence="4">
    <location>
        <begin position="36"/>
        <end position="149"/>
    </location>
</feature>
<protein>
    <recommendedName>
        <fullName evidence="4">LD-carboxypeptidase C-terminal domain-containing protein</fullName>
    </recommendedName>
</protein>
<proteinExistence type="predicted"/>
<keyword evidence="1" id="KW-0121">Carboxypeptidase</keyword>
<comment type="caution">
    <text evidence="5">The sequence shown here is derived from an EMBL/GenBank/DDBJ whole genome shotgun (WGS) entry which is preliminary data.</text>
</comment>
<dbReference type="AlphaFoldDB" id="A0A2A4YEL1"/>
<dbReference type="Gene3D" id="3.50.30.60">
    <property type="entry name" value="LD-carboxypeptidase A C-terminal domain-like"/>
    <property type="match status" value="1"/>
</dbReference>
<dbReference type="InterPro" id="IPR027461">
    <property type="entry name" value="Carboxypeptidase_A_C_sf"/>
</dbReference>
<reference evidence="6" key="1">
    <citation type="submission" date="2017-08" db="EMBL/GenBank/DDBJ databases">
        <title>A dynamic microbial community with high functional redundancy inhabits the cold, oxic subseafloor aquifer.</title>
        <authorList>
            <person name="Tully B.J."/>
            <person name="Wheat C.G."/>
            <person name="Glazer B.T."/>
            <person name="Huber J.A."/>
        </authorList>
    </citation>
    <scope>NUCLEOTIDE SEQUENCE [LARGE SCALE GENOMIC DNA]</scope>
</reference>
<evidence type="ECO:0000259" key="4">
    <source>
        <dbReference type="Pfam" id="PF17676"/>
    </source>
</evidence>